<dbReference type="PANTHER" id="PTHR10644">
    <property type="entry name" value="DNA REPAIR/RNA PROCESSING CPSF FAMILY"/>
    <property type="match status" value="1"/>
</dbReference>
<dbReference type="STRING" id="763665.A0A2G5BID9"/>
<feature type="domain" description="RSE1/DDB1/CPSF1 C-terminal" evidence="1">
    <location>
        <begin position="39"/>
        <end position="113"/>
    </location>
</feature>
<dbReference type="GO" id="GO:0005634">
    <property type="term" value="C:nucleus"/>
    <property type="evidence" value="ECO:0007669"/>
    <property type="project" value="InterPro"/>
</dbReference>
<keyword evidence="3" id="KW-1185">Reference proteome</keyword>
<sequence>MPESLCMTSLRSLTHPGAMSQDIKDADIAATEREFADATMNNAFVLGTSIVMPGEDDAKRGRVIIIRWNPVQAQINVVGCFTAQGAVYALLPFRGMLLAAIGSRLLLLGWQRRTPWSAMPTPPRSVCDGVIYAEDPDHELVVLCSQQAQIASLSLAASGDYVAVGDIMSSVALFRYERYVAQSSDNGRSDPPPLSDAPANALHAGPPVRHRLIPVARDYAGIWTTALAAVPAPLEQNIPRLSPIPVEEETGFLLRNSKLDFFTAFQAPLAERFLVADAYNNFIRLARADEWSTQQLRNNNNLGDEERLYVEARWHIGDMVNVVRPGSLVMDIPDPEFPGIFRPQLVYGTLHGAIGVVASVEDGKIGRLLARLQTNMAHLLPTPGLWDYSLWRGYSSDQASSLSFGFLDGDLIESFLDLTPDIQKLVFTGARTLVADTELFDKEEFVHKSDYWSSYSRVEREGEVAVFSQMAVSDIGLREQVPLDYVVRLVECLTRLH</sequence>
<dbReference type="InterPro" id="IPR050358">
    <property type="entry name" value="RSE1/DDB1/CFT1"/>
</dbReference>
<accession>A0A2G5BID9</accession>
<evidence type="ECO:0000313" key="3">
    <source>
        <dbReference type="Proteomes" id="UP000242474"/>
    </source>
</evidence>
<evidence type="ECO:0000313" key="2">
    <source>
        <dbReference type="EMBL" id="PIA18794.1"/>
    </source>
</evidence>
<dbReference type="OrthoDB" id="433457at2759"/>
<organism evidence="2 3">
    <name type="scientific">Coemansia reversa (strain ATCC 12441 / NRRL 1564)</name>
    <dbReference type="NCBI Taxonomy" id="763665"/>
    <lineage>
        <taxon>Eukaryota</taxon>
        <taxon>Fungi</taxon>
        <taxon>Fungi incertae sedis</taxon>
        <taxon>Zoopagomycota</taxon>
        <taxon>Kickxellomycotina</taxon>
        <taxon>Kickxellomycetes</taxon>
        <taxon>Kickxellales</taxon>
        <taxon>Kickxellaceae</taxon>
        <taxon>Coemansia</taxon>
    </lineage>
</organism>
<dbReference type="EMBL" id="KZ303488">
    <property type="protein sequence ID" value="PIA18794.1"/>
    <property type="molecule type" value="Genomic_DNA"/>
</dbReference>
<reference evidence="2 3" key="1">
    <citation type="journal article" date="2015" name="Genome Biol. Evol.">
        <title>Phylogenomic analyses indicate that early fungi evolved digesting cell walls of algal ancestors of land plants.</title>
        <authorList>
            <person name="Chang Y."/>
            <person name="Wang S."/>
            <person name="Sekimoto S."/>
            <person name="Aerts A.L."/>
            <person name="Choi C."/>
            <person name="Clum A."/>
            <person name="LaButti K.M."/>
            <person name="Lindquist E.A."/>
            <person name="Yee Ngan C."/>
            <person name="Ohm R.A."/>
            <person name="Salamov A.A."/>
            <person name="Grigoriev I.V."/>
            <person name="Spatafora J.W."/>
            <person name="Berbee M.L."/>
        </authorList>
    </citation>
    <scope>NUCLEOTIDE SEQUENCE [LARGE SCALE GENOMIC DNA]</scope>
    <source>
        <strain evidence="2 3">NRRL 1564</strain>
    </source>
</reference>
<dbReference type="Gene3D" id="2.130.10.10">
    <property type="entry name" value="YVTN repeat-like/Quinoprotein amine dehydrogenase"/>
    <property type="match status" value="1"/>
</dbReference>
<dbReference type="Proteomes" id="UP000242474">
    <property type="component" value="Unassembled WGS sequence"/>
</dbReference>
<protein>
    <recommendedName>
        <fullName evidence="1">RSE1/DDB1/CPSF1 C-terminal domain-containing protein</fullName>
    </recommendedName>
</protein>
<dbReference type="Gene3D" id="1.10.150.910">
    <property type="match status" value="1"/>
</dbReference>
<evidence type="ECO:0000259" key="1">
    <source>
        <dbReference type="Pfam" id="PF03178"/>
    </source>
</evidence>
<dbReference type="InterPro" id="IPR015943">
    <property type="entry name" value="WD40/YVTN_repeat-like_dom_sf"/>
</dbReference>
<name>A0A2G5BID9_COERN</name>
<feature type="domain" description="RSE1/DDB1/CPSF1 C-terminal" evidence="1">
    <location>
        <begin position="272"/>
        <end position="417"/>
    </location>
</feature>
<proteinExistence type="predicted"/>
<dbReference type="GO" id="GO:0003676">
    <property type="term" value="F:nucleic acid binding"/>
    <property type="evidence" value="ECO:0007669"/>
    <property type="project" value="InterPro"/>
</dbReference>
<dbReference type="InterPro" id="IPR004871">
    <property type="entry name" value="RSE1/DDB1/CPSF1_C"/>
</dbReference>
<gene>
    <name evidence="2" type="ORF">COEREDRAFT_79366</name>
</gene>
<dbReference type="Pfam" id="PF03178">
    <property type="entry name" value="CPSF_A"/>
    <property type="match status" value="2"/>
</dbReference>
<dbReference type="AlphaFoldDB" id="A0A2G5BID9"/>